<feature type="domain" description="DUF4139" evidence="3">
    <location>
        <begin position="206"/>
        <end position="512"/>
    </location>
</feature>
<feature type="coiled-coil region" evidence="1">
    <location>
        <begin position="93"/>
        <end position="127"/>
    </location>
</feature>
<accession>A0A851HUA9</accession>
<gene>
    <name evidence="5" type="ORF">HLV39_03395</name>
</gene>
<evidence type="ECO:0000256" key="1">
    <source>
        <dbReference type="SAM" id="Coils"/>
    </source>
</evidence>
<dbReference type="InterPro" id="IPR025554">
    <property type="entry name" value="DUF4140"/>
</dbReference>
<sequence>MKVPSLLAFVIATAPLVAYGDITSATLYPSHAQLTWAHTAQINAGAGTVEISGLPVSLQNQSLYVVVDGVADAQIRQVQVQRVEQSEFVAEETRELRDKLAKVTLRIQEQEDEIRAWNQQLTLMSSAAESPRDVPVSELNTMAQTLRESTRGALTEIRNIREQMADDQALKDRLERELTAAKQKARATKTVQVRYQASEGGQLQVHLKFQTPEARWFSEYTARLNTDPENPASGNVALEHIAVVEQSSGLDWENIELQLSTASARSGTEIPPVNAWIVSPEQPQAYRAKASAPAADSESASLMGNVATVEQQSIFAQQYRLHQATDIPSGASAQRLTVSTHQVPVNVATWTVPVMDTAGYVQATGLFETGMTLPSGRVTLFRDGQSVGENRLPSLADGEELTLGFGVDQGVRVEVINELERSGEEGIWKSENVQRRQNRFEVTNHHKQAVQVRILDRLPVSQEDILTVKPLDISEPVRRDVENKKGVLAWDRKVPGGETVSVQSGFEVRVPEGTSLPRL</sequence>
<feature type="domain" description="DUF4140" evidence="4">
    <location>
        <begin position="25"/>
        <end position="123"/>
    </location>
</feature>
<dbReference type="Pfam" id="PF13600">
    <property type="entry name" value="DUF4140"/>
    <property type="match status" value="1"/>
</dbReference>
<feature type="chain" id="PRO_5032466625" evidence="2">
    <location>
        <begin position="21"/>
        <end position="519"/>
    </location>
</feature>
<keyword evidence="6" id="KW-1185">Reference proteome</keyword>
<reference evidence="5 6" key="1">
    <citation type="submission" date="2020-03" db="EMBL/GenBank/DDBJ databases">
        <title>Metagenomic, metatranscriptomic, and metabolomic analyses revealed the key microbes and metabolic features during the fermentation of ganjang, Korean traditional soy sauce.</title>
        <authorList>
            <person name="Chun B.H."/>
            <person name="Jeon C.O."/>
        </authorList>
    </citation>
    <scope>NUCLEOTIDE SEQUENCE [LARGE SCALE GENOMIC DNA]</scope>
    <source>
        <strain evidence="5 6">KG14</strain>
    </source>
</reference>
<proteinExistence type="predicted"/>
<keyword evidence="2" id="KW-0732">Signal</keyword>
<dbReference type="PANTHER" id="PTHR31005">
    <property type="entry name" value="DUF4139 DOMAIN-CONTAINING PROTEIN"/>
    <property type="match status" value="1"/>
</dbReference>
<dbReference type="InterPro" id="IPR011935">
    <property type="entry name" value="CHP02231"/>
</dbReference>
<dbReference type="AlphaFoldDB" id="A0A851HUA9"/>
<evidence type="ECO:0000259" key="3">
    <source>
        <dbReference type="Pfam" id="PF13598"/>
    </source>
</evidence>
<dbReference type="Pfam" id="PF13598">
    <property type="entry name" value="DUF4139"/>
    <property type="match status" value="1"/>
</dbReference>
<name>A0A851HUA9_9GAMM</name>
<protein>
    <submittedName>
        <fullName evidence="5">Mucoidy inhibitor MuiA family protein</fullName>
    </submittedName>
</protein>
<feature type="coiled-coil region" evidence="1">
    <location>
        <begin position="157"/>
        <end position="191"/>
    </location>
</feature>
<dbReference type="InterPro" id="IPR037291">
    <property type="entry name" value="DUF4139"/>
</dbReference>
<evidence type="ECO:0000259" key="4">
    <source>
        <dbReference type="Pfam" id="PF13600"/>
    </source>
</evidence>
<evidence type="ECO:0000313" key="5">
    <source>
        <dbReference type="EMBL" id="NWN90545.1"/>
    </source>
</evidence>
<dbReference type="EMBL" id="JABEVQ010000002">
    <property type="protein sequence ID" value="NWN90545.1"/>
    <property type="molecule type" value="Genomic_DNA"/>
</dbReference>
<dbReference type="PANTHER" id="PTHR31005:SF8">
    <property type="entry name" value="DUF4139 DOMAIN-CONTAINING PROTEIN"/>
    <property type="match status" value="1"/>
</dbReference>
<comment type="caution">
    <text evidence="5">The sequence shown here is derived from an EMBL/GenBank/DDBJ whole genome shotgun (WGS) entry which is preliminary data.</text>
</comment>
<dbReference type="NCBIfam" id="TIGR02231">
    <property type="entry name" value="mucoidy inhibitor MuiA family protein"/>
    <property type="match status" value="1"/>
</dbReference>
<evidence type="ECO:0000256" key="2">
    <source>
        <dbReference type="SAM" id="SignalP"/>
    </source>
</evidence>
<evidence type="ECO:0000313" key="6">
    <source>
        <dbReference type="Proteomes" id="UP000536442"/>
    </source>
</evidence>
<organism evidence="5 6">
    <name type="scientific">Marinobacter adhaerens</name>
    <dbReference type="NCBI Taxonomy" id="1033846"/>
    <lineage>
        <taxon>Bacteria</taxon>
        <taxon>Pseudomonadati</taxon>
        <taxon>Pseudomonadota</taxon>
        <taxon>Gammaproteobacteria</taxon>
        <taxon>Pseudomonadales</taxon>
        <taxon>Marinobacteraceae</taxon>
        <taxon>Marinobacter</taxon>
    </lineage>
</organism>
<dbReference type="Proteomes" id="UP000536442">
    <property type="component" value="Unassembled WGS sequence"/>
</dbReference>
<feature type="signal peptide" evidence="2">
    <location>
        <begin position="1"/>
        <end position="20"/>
    </location>
</feature>
<keyword evidence="1" id="KW-0175">Coiled coil</keyword>